<dbReference type="KEGG" id="mech:Q9L42_009715"/>
<dbReference type="EMBL" id="CP157743">
    <property type="protein sequence ID" value="XBS22385.1"/>
    <property type="molecule type" value="Genomic_DNA"/>
</dbReference>
<sequence>MHQFLLRLLLYLNTFLIGTGWCLAESTLEKARLQGVIRVGFANEAPFSYATSSGRFTGESPEVFKQIMQRLGVARVEGVLTEWATLIPGLKAGRFDAIVSGMYITPRRCKQILFSNPTYAIDEAFIVKNGNPEGVTNFVEAAEKDVKLALVAGTVEMRYAKIAGLSRMQWVVVPDFASAVATVRSGRAAAAALTSLTAKTIAAKDDAIESAEPFVFTHQGKRFRSQGAFGFRKEDDELRDAVNNALAEFIGSEKHLELIAPFGFDAGNLPDQSADQLCRN</sequence>
<evidence type="ECO:0000313" key="5">
    <source>
        <dbReference type="Proteomes" id="UP001225378"/>
    </source>
</evidence>
<dbReference type="RefSeq" id="WP_305908637.1">
    <property type="nucleotide sequence ID" value="NZ_CP157743.1"/>
</dbReference>
<organism evidence="4 5">
    <name type="scientific">Methylomarinum roseum</name>
    <dbReference type="NCBI Taxonomy" id="3067653"/>
    <lineage>
        <taxon>Bacteria</taxon>
        <taxon>Pseudomonadati</taxon>
        <taxon>Pseudomonadota</taxon>
        <taxon>Gammaproteobacteria</taxon>
        <taxon>Methylococcales</taxon>
        <taxon>Methylococcaceae</taxon>
        <taxon>Methylomarinum</taxon>
    </lineage>
</organism>
<evidence type="ECO:0000256" key="2">
    <source>
        <dbReference type="ARBA" id="ARBA00022729"/>
    </source>
</evidence>
<feature type="domain" description="Solute-binding protein family 3/N-terminal" evidence="3">
    <location>
        <begin position="36"/>
        <end position="259"/>
    </location>
</feature>
<dbReference type="GO" id="GO:0051470">
    <property type="term" value="P:ectoine transmembrane transport"/>
    <property type="evidence" value="ECO:0007669"/>
    <property type="project" value="InterPro"/>
</dbReference>
<dbReference type="PANTHER" id="PTHR35936:SF17">
    <property type="entry name" value="ARGININE-BINDING EXTRACELLULAR PROTEIN ARTP"/>
    <property type="match status" value="1"/>
</dbReference>
<dbReference type="GO" id="GO:0033294">
    <property type="term" value="F:ectoine binding"/>
    <property type="evidence" value="ECO:0007669"/>
    <property type="project" value="InterPro"/>
</dbReference>
<keyword evidence="5" id="KW-1185">Reference proteome</keyword>
<evidence type="ECO:0000256" key="1">
    <source>
        <dbReference type="ARBA" id="ARBA00010333"/>
    </source>
</evidence>
<dbReference type="SUPFAM" id="SSF53850">
    <property type="entry name" value="Periplasmic binding protein-like II"/>
    <property type="match status" value="1"/>
</dbReference>
<dbReference type="InterPro" id="IPR001638">
    <property type="entry name" value="Solute-binding_3/MltF_N"/>
</dbReference>
<dbReference type="NCBIfam" id="TIGR02995">
    <property type="entry name" value="ectoine_ehuB"/>
    <property type="match status" value="1"/>
</dbReference>
<protein>
    <submittedName>
        <fullName evidence="4">Ectoine/hydroxyectoine ABC transporter substrate-binding protein EhuB</fullName>
    </submittedName>
</protein>
<proteinExistence type="inferred from homology"/>
<evidence type="ECO:0000259" key="3">
    <source>
        <dbReference type="SMART" id="SM00062"/>
    </source>
</evidence>
<dbReference type="SMART" id="SM00062">
    <property type="entry name" value="PBPb"/>
    <property type="match status" value="1"/>
</dbReference>
<accession>A0AAU7NZL4</accession>
<dbReference type="Proteomes" id="UP001225378">
    <property type="component" value="Chromosome"/>
</dbReference>
<name>A0AAU7NZL4_9GAMM</name>
<dbReference type="Pfam" id="PF00497">
    <property type="entry name" value="SBP_bac_3"/>
    <property type="match status" value="1"/>
</dbReference>
<dbReference type="Gene3D" id="3.40.190.10">
    <property type="entry name" value="Periplasmic binding protein-like II"/>
    <property type="match status" value="2"/>
</dbReference>
<dbReference type="PANTHER" id="PTHR35936">
    <property type="entry name" value="MEMBRANE-BOUND LYTIC MUREIN TRANSGLYCOSYLASE F"/>
    <property type="match status" value="1"/>
</dbReference>
<reference evidence="4 5" key="1">
    <citation type="journal article" date="2024" name="Microbiology">
        <title>Methylomarinum rosea sp. nov., a novel halophilic methanotrophic bacterium from the hypersaline Lake Elton.</title>
        <authorList>
            <person name="Suleimanov R.Z."/>
            <person name="Oshkin I.Y."/>
            <person name="Danilova O.V."/>
            <person name="Suzina N.E."/>
            <person name="Dedysh S.N."/>
        </authorList>
    </citation>
    <scope>NUCLEOTIDE SEQUENCE [LARGE SCALE GENOMIC DNA]</scope>
    <source>
        <strain evidence="4 5">Ch1-1</strain>
    </source>
</reference>
<comment type="similarity">
    <text evidence="1">Belongs to the bacterial solute-binding protein 3 family.</text>
</comment>
<keyword evidence="2" id="KW-0732">Signal</keyword>
<gene>
    <name evidence="4" type="primary">ehuB</name>
    <name evidence="4" type="ORF">Q9L42_009715</name>
</gene>
<evidence type="ECO:0000313" key="4">
    <source>
        <dbReference type="EMBL" id="XBS22385.1"/>
    </source>
</evidence>
<dbReference type="AlphaFoldDB" id="A0AAU7NZL4"/>
<dbReference type="InterPro" id="IPR014337">
    <property type="entry name" value="Ectoine_EhuB"/>
</dbReference>